<dbReference type="InterPro" id="IPR010998">
    <property type="entry name" value="Integrase_recombinase_N"/>
</dbReference>
<dbReference type="InterPro" id="IPR013762">
    <property type="entry name" value="Integrase-like_cat_sf"/>
</dbReference>
<sequence length="410" mass="45798">MPAPAMTIRARRDITEAESLLADREIIADGASVRATAQALWLAKVQLAETMLRRATGDYRPDEYAARYPDASALPRKATDKPAKGKPRVTFEDAVRGWSLNAGYNPDATPTPRSYHERSRTAQRLAAFLGHDDVTQVMRDDAVRWKEDMLANGKKCASTIGNDISEMSSVWRWAIAHGKATDNPFKGILPPAKVRKKKTKKRPYTTDEARQILLTARQARGALRLLPWVLAATGARLNEVCQSYKEDVVNYDGLPFLRLHAEEAADDRAAGEAPRSLKTESSERSVPLHPRLIAEGFLKYVSALPPGSPLFPDIRPDKRYGRRGNNAQKIMSKWIKATVGITDKAISPSHSWRHWWMDEARRADLHGEVRHAITGHIDDENESANYGIGLRHMPAQLMAAMEKIKFPDGL</sequence>
<dbReference type="InterPro" id="IPR011010">
    <property type="entry name" value="DNA_brk_join_enz"/>
</dbReference>
<organism evidence="5 6">
    <name type="scientific">Acidocella aquatica</name>
    <dbReference type="NCBI Taxonomy" id="1922313"/>
    <lineage>
        <taxon>Bacteria</taxon>
        <taxon>Pseudomonadati</taxon>
        <taxon>Pseudomonadota</taxon>
        <taxon>Alphaproteobacteria</taxon>
        <taxon>Acetobacterales</taxon>
        <taxon>Acidocellaceae</taxon>
        <taxon>Acidocella</taxon>
    </lineage>
</organism>
<dbReference type="Gene3D" id="1.10.150.130">
    <property type="match status" value="1"/>
</dbReference>
<evidence type="ECO:0000256" key="1">
    <source>
        <dbReference type="ARBA" id="ARBA00008857"/>
    </source>
</evidence>
<keyword evidence="4" id="KW-0233">DNA recombination</keyword>
<name>A0ABQ6A513_9PROT</name>
<comment type="caution">
    <text evidence="5">The sequence shown here is derived from an EMBL/GenBank/DDBJ whole genome shotgun (WGS) entry which is preliminary data.</text>
</comment>
<reference evidence="6" key="1">
    <citation type="journal article" date="2019" name="Int. J. Syst. Evol. Microbiol.">
        <title>The Global Catalogue of Microorganisms (GCM) 10K type strain sequencing project: providing services to taxonomists for standard genome sequencing and annotation.</title>
        <authorList>
            <consortium name="The Broad Institute Genomics Platform"/>
            <consortium name="The Broad Institute Genome Sequencing Center for Infectious Disease"/>
            <person name="Wu L."/>
            <person name="Ma J."/>
        </authorList>
    </citation>
    <scope>NUCLEOTIDE SEQUENCE [LARGE SCALE GENOMIC DNA]</scope>
    <source>
        <strain evidence="6">NBRC 112502</strain>
    </source>
</reference>
<accession>A0ABQ6A513</accession>
<dbReference type="InterPro" id="IPR050090">
    <property type="entry name" value="Tyrosine_recombinase_XerCD"/>
</dbReference>
<gene>
    <name evidence="5" type="ORF">GCM10010909_14230</name>
</gene>
<evidence type="ECO:0000256" key="4">
    <source>
        <dbReference type="ARBA" id="ARBA00023172"/>
    </source>
</evidence>
<keyword evidence="6" id="KW-1185">Reference proteome</keyword>
<dbReference type="PANTHER" id="PTHR30349">
    <property type="entry name" value="PHAGE INTEGRASE-RELATED"/>
    <property type="match status" value="1"/>
</dbReference>
<evidence type="ECO:0000256" key="2">
    <source>
        <dbReference type="ARBA" id="ARBA00022908"/>
    </source>
</evidence>
<dbReference type="Gene3D" id="1.10.443.10">
    <property type="entry name" value="Intergrase catalytic core"/>
    <property type="match status" value="1"/>
</dbReference>
<comment type="similarity">
    <text evidence="1">Belongs to the 'phage' integrase family.</text>
</comment>
<protein>
    <recommendedName>
        <fullName evidence="7">Tyr recombinase domain-containing protein</fullName>
    </recommendedName>
</protein>
<dbReference type="SUPFAM" id="SSF56349">
    <property type="entry name" value="DNA breaking-rejoining enzymes"/>
    <property type="match status" value="1"/>
</dbReference>
<evidence type="ECO:0000313" key="6">
    <source>
        <dbReference type="Proteomes" id="UP001156641"/>
    </source>
</evidence>
<dbReference type="EMBL" id="BSOS01000036">
    <property type="protein sequence ID" value="GLR66743.1"/>
    <property type="molecule type" value="Genomic_DNA"/>
</dbReference>
<dbReference type="Proteomes" id="UP001156641">
    <property type="component" value="Unassembled WGS sequence"/>
</dbReference>
<keyword evidence="3" id="KW-0238">DNA-binding</keyword>
<evidence type="ECO:0008006" key="7">
    <source>
        <dbReference type="Google" id="ProtNLM"/>
    </source>
</evidence>
<keyword evidence="2" id="KW-0229">DNA integration</keyword>
<dbReference type="PANTHER" id="PTHR30349:SF41">
    <property type="entry name" value="INTEGRASE_RECOMBINASE PROTEIN MJ0367-RELATED"/>
    <property type="match status" value="1"/>
</dbReference>
<evidence type="ECO:0000313" key="5">
    <source>
        <dbReference type="EMBL" id="GLR66743.1"/>
    </source>
</evidence>
<proteinExistence type="inferred from homology"/>
<evidence type="ECO:0000256" key="3">
    <source>
        <dbReference type="ARBA" id="ARBA00023125"/>
    </source>
</evidence>